<keyword evidence="6" id="KW-0406">Ion transport</keyword>
<dbReference type="InterPro" id="IPR036291">
    <property type="entry name" value="NAD(P)-bd_dom_sf"/>
</dbReference>
<dbReference type="GO" id="GO:0034220">
    <property type="term" value="P:monoatomic ion transmembrane transport"/>
    <property type="evidence" value="ECO:0007669"/>
    <property type="project" value="UniProtKB-KW"/>
</dbReference>
<keyword evidence="2" id="KW-0812">Transmembrane</keyword>
<dbReference type="Pfam" id="PF06241">
    <property type="entry name" value="Castor_Poll_mid"/>
    <property type="match status" value="1"/>
</dbReference>
<dbReference type="SUPFAM" id="SSF51735">
    <property type="entry name" value="NAD(P)-binding Rossmann-fold domains"/>
    <property type="match status" value="1"/>
</dbReference>
<evidence type="ECO:0000259" key="5">
    <source>
        <dbReference type="Pfam" id="PF22614"/>
    </source>
</evidence>
<evidence type="ECO:0000256" key="1">
    <source>
        <dbReference type="ARBA" id="ARBA00004651"/>
    </source>
</evidence>
<feature type="domain" description="Potassium channel" evidence="4">
    <location>
        <begin position="23"/>
        <end position="96"/>
    </location>
</feature>
<dbReference type="RefSeq" id="WP_092220173.1">
    <property type="nucleotide sequence ID" value="NZ_FNJI01000005.1"/>
</dbReference>
<proteinExistence type="predicted"/>
<dbReference type="Gene3D" id="3.30.70.1450">
    <property type="entry name" value="Regulator of K+ conductance, C-terminal domain"/>
    <property type="match status" value="1"/>
</dbReference>
<evidence type="ECO:0000256" key="2">
    <source>
        <dbReference type="SAM" id="Phobius"/>
    </source>
</evidence>
<evidence type="ECO:0000313" key="7">
    <source>
        <dbReference type="Proteomes" id="UP000199073"/>
    </source>
</evidence>
<dbReference type="Gene3D" id="1.10.287.70">
    <property type="match status" value="1"/>
</dbReference>
<dbReference type="InterPro" id="IPR050721">
    <property type="entry name" value="Trk_Ktr_HKT_K-transport"/>
</dbReference>
<dbReference type="SUPFAM" id="SSF81324">
    <property type="entry name" value="Voltage-gated potassium channels"/>
    <property type="match status" value="1"/>
</dbReference>
<dbReference type="InterPro" id="IPR013099">
    <property type="entry name" value="K_chnl_dom"/>
</dbReference>
<keyword evidence="6" id="KW-0407">Ion channel</keyword>
<dbReference type="Pfam" id="PF07885">
    <property type="entry name" value="Ion_trans_2"/>
    <property type="match status" value="1"/>
</dbReference>
<evidence type="ECO:0000259" key="3">
    <source>
        <dbReference type="Pfam" id="PF06241"/>
    </source>
</evidence>
<reference evidence="6 7" key="1">
    <citation type="submission" date="2016-10" db="EMBL/GenBank/DDBJ databases">
        <authorList>
            <person name="de Groot N.N."/>
        </authorList>
    </citation>
    <scope>NUCLEOTIDE SEQUENCE [LARGE SCALE GENOMIC DNA]</scope>
    <source>
        <strain evidence="6 7">DSM 12130</strain>
    </source>
</reference>
<dbReference type="PANTHER" id="PTHR43833">
    <property type="entry name" value="POTASSIUM CHANNEL PROTEIN 2-RELATED-RELATED"/>
    <property type="match status" value="1"/>
</dbReference>
<feature type="domain" description="CASTOR/POLLUX/SYM8 ion channel conserved" evidence="3">
    <location>
        <begin position="241"/>
        <end position="335"/>
    </location>
</feature>
<feature type="transmembrane region" description="Helical" evidence="2">
    <location>
        <begin position="44"/>
        <end position="61"/>
    </location>
</feature>
<dbReference type="InterPro" id="IPR003148">
    <property type="entry name" value="RCK_N"/>
</dbReference>
<dbReference type="GO" id="GO:0006813">
    <property type="term" value="P:potassium ion transport"/>
    <property type="evidence" value="ECO:0007669"/>
    <property type="project" value="InterPro"/>
</dbReference>
<dbReference type="GO" id="GO:0005886">
    <property type="term" value="C:plasma membrane"/>
    <property type="evidence" value="ECO:0007669"/>
    <property type="project" value="UniProtKB-SubCell"/>
</dbReference>
<sequence>MNKRLKKIIEFLNRENLLTLLLIILVIVLCSSLAITYFEPDISFVSGIWWSIVTLTTVGYGDISPTSGGGRAVAAIIMFFGIGLLGMLSAQLATVMISKRMSENKGMGTVNLEEHVILCEWNHRSSAVLKEVRADRKTRKVPVVLIADIDEKPVDDPLLIFVRGTVNEETLEKARLKNAATVVILGDDNVDPTARDAKVVLTTLTVESINPEVYTIVELVNKANEQHCRRARADEIIVGSELSSHLLATAAIDHGMSAIVSELLSTRYGNDLFSVAAPRKFVGRKYLEVMIALKQDHQATLLGIQNKKENRLLANPEMDYVIADEDYLVMISRDRSLLPS</sequence>
<keyword evidence="2" id="KW-1133">Transmembrane helix</keyword>
<evidence type="ECO:0000259" key="4">
    <source>
        <dbReference type="Pfam" id="PF07885"/>
    </source>
</evidence>
<dbReference type="Gene3D" id="3.40.50.720">
    <property type="entry name" value="NAD(P)-binding Rossmann-like Domain"/>
    <property type="match status" value="1"/>
</dbReference>
<dbReference type="InterPro" id="IPR036721">
    <property type="entry name" value="RCK_C_sf"/>
</dbReference>
<name>A0A1H0LWL8_9BACT</name>
<dbReference type="Pfam" id="PF22614">
    <property type="entry name" value="Slo-like_RCK"/>
    <property type="match status" value="1"/>
</dbReference>
<keyword evidence="7" id="KW-1185">Reference proteome</keyword>
<dbReference type="PANTHER" id="PTHR43833:SF9">
    <property type="entry name" value="POTASSIUM CHANNEL PROTEIN YUGO-RELATED"/>
    <property type="match status" value="1"/>
</dbReference>
<keyword evidence="2" id="KW-0472">Membrane</keyword>
<dbReference type="OrthoDB" id="9799090at2"/>
<dbReference type="InterPro" id="IPR010420">
    <property type="entry name" value="CASTOR/POLLUX/SYM8_dom"/>
</dbReference>
<feature type="transmembrane region" description="Helical" evidence="2">
    <location>
        <begin position="73"/>
        <end position="97"/>
    </location>
</feature>
<comment type="subcellular location">
    <subcellularLocation>
        <location evidence="1">Cell membrane</location>
        <topology evidence="1">Multi-pass membrane protein</topology>
    </subcellularLocation>
</comment>
<keyword evidence="6" id="KW-0813">Transport</keyword>
<dbReference type="Proteomes" id="UP000199073">
    <property type="component" value="Unassembled WGS sequence"/>
</dbReference>
<dbReference type="AlphaFoldDB" id="A0A1H0LWL8"/>
<accession>A0A1H0LWL8</accession>
<evidence type="ECO:0000313" key="6">
    <source>
        <dbReference type="EMBL" id="SDO72493.1"/>
    </source>
</evidence>
<dbReference type="STRING" id="91360.SAMN05660330_00882"/>
<protein>
    <submittedName>
        <fullName evidence="6">Voltage-gated potassium channel</fullName>
    </submittedName>
</protein>
<dbReference type="EMBL" id="FNJI01000005">
    <property type="protein sequence ID" value="SDO72493.1"/>
    <property type="molecule type" value="Genomic_DNA"/>
</dbReference>
<organism evidence="6 7">
    <name type="scientific">Desulforhopalus singaporensis</name>
    <dbReference type="NCBI Taxonomy" id="91360"/>
    <lineage>
        <taxon>Bacteria</taxon>
        <taxon>Pseudomonadati</taxon>
        <taxon>Thermodesulfobacteriota</taxon>
        <taxon>Desulfobulbia</taxon>
        <taxon>Desulfobulbales</taxon>
        <taxon>Desulfocapsaceae</taxon>
        <taxon>Desulforhopalus</taxon>
    </lineage>
</organism>
<gene>
    <name evidence="6" type="ORF">SAMN05660330_00882</name>
</gene>
<feature type="domain" description="RCK N-terminal" evidence="5">
    <location>
        <begin position="112"/>
        <end position="217"/>
    </location>
</feature>